<reference evidence="2" key="2">
    <citation type="submission" date="2015-01" db="EMBL/GenBank/DDBJ databases">
        <title>Evolutionary Origins and Diversification of the Mycorrhizal Mutualists.</title>
        <authorList>
            <consortium name="DOE Joint Genome Institute"/>
            <consortium name="Mycorrhizal Genomics Consortium"/>
            <person name="Kohler A."/>
            <person name="Kuo A."/>
            <person name="Nagy L.G."/>
            <person name="Floudas D."/>
            <person name="Copeland A."/>
            <person name="Barry K.W."/>
            <person name="Cichocki N."/>
            <person name="Veneault-Fourrey C."/>
            <person name="LaButti K."/>
            <person name="Lindquist E.A."/>
            <person name="Lipzen A."/>
            <person name="Lundell T."/>
            <person name="Morin E."/>
            <person name="Murat C."/>
            <person name="Riley R."/>
            <person name="Ohm R."/>
            <person name="Sun H."/>
            <person name="Tunlid A."/>
            <person name="Henrissat B."/>
            <person name="Grigoriev I.V."/>
            <person name="Hibbett D.S."/>
            <person name="Martin F."/>
        </authorList>
    </citation>
    <scope>NUCLEOTIDE SEQUENCE [LARGE SCALE GENOMIC DNA]</scope>
    <source>
        <strain evidence="2">Ve08.2h10</strain>
    </source>
</reference>
<name>A0A0D0EAL8_9AGAM</name>
<evidence type="ECO:0000313" key="2">
    <source>
        <dbReference type="Proteomes" id="UP000054538"/>
    </source>
</evidence>
<evidence type="ECO:0000313" key="1">
    <source>
        <dbReference type="EMBL" id="KIK96725.1"/>
    </source>
</evidence>
<organism evidence="1 2">
    <name type="scientific">Paxillus rubicundulus Ve08.2h10</name>
    <dbReference type="NCBI Taxonomy" id="930991"/>
    <lineage>
        <taxon>Eukaryota</taxon>
        <taxon>Fungi</taxon>
        <taxon>Dikarya</taxon>
        <taxon>Basidiomycota</taxon>
        <taxon>Agaricomycotina</taxon>
        <taxon>Agaricomycetes</taxon>
        <taxon>Agaricomycetidae</taxon>
        <taxon>Boletales</taxon>
        <taxon>Paxilineae</taxon>
        <taxon>Paxillaceae</taxon>
        <taxon>Paxillus</taxon>
    </lineage>
</organism>
<dbReference type="OrthoDB" id="2679812at2759"/>
<dbReference type="InParanoid" id="A0A0D0EAL8"/>
<dbReference type="STRING" id="930991.A0A0D0EAL8"/>
<dbReference type="Proteomes" id="UP000054538">
    <property type="component" value="Unassembled WGS sequence"/>
</dbReference>
<reference evidence="1 2" key="1">
    <citation type="submission" date="2014-04" db="EMBL/GenBank/DDBJ databases">
        <authorList>
            <consortium name="DOE Joint Genome Institute"/>
            <person name="Kuo A."/>
            <person name="Kohler A."/>
            <person name="Jargeat P."/>
            <person name="Nagy L.G."/>
            <person name="Floudas D."/>
            <person name="Copeland A."/>
            <person name="Barry K.W."/>
            <person name="Cichocki N."/>
            <person name="Veneault-Fourrey C."/>
            <person name="LaButti K."/>
            <person name="Lindquist E.A."/>
            <person name="Lipzen A."/>
            <person name="Lundell T."/>
            <person name="Morin E."/>
            <person name="Murat C."/>
            <person name="Sun H."/>
            <person name="Tunlid A."/>
            <person name="Henrissat B."/>
            <person name="Grigoriev I.V."/>
            <person name="Hibbett D.S."/>
            <person name="Martin F."/>
            <person name="Nordberg H.P."/>
            <person name="Cantor M.N."/>
            <person name="Hua S.X."/>
        </authorList>
    </citation>
    <scope>NUCLEOTIDE SEQUENCE [LARGE SCALE GENOMIC DNA]</scope>
    <source>
        <strain evidence="1 2">Ve08.2h10</strain>
    </source>
</reference>
<evidence type="ECO:0008006" key="3">
    <source>
        <dbReference type="Google" id="ProtNLM"/>
    </source>
</evidence>
<protein>
    <recommendedName>
        <fullName evidence="3">Retrotransposon Copia-like N-terminal domain-containing protein</fullName>
    </recommendedName>
</protein>
<dbReference type="HOGENOM" id="CLU_1890843_0_0_1"/>
<keyword evidence="2" id="KW-1185">Reference proteome</keyword>
<gene>
    <name evidence="1" type="ORF">PAXRUDRAFT_10642</name>
</gene>
<dbReference type="EMBL" id="KN824972">
    <property type="protein sequence ID" value="KIK96725.1"/>
    <property type="molecule type" value="Genomic_DNA"/>
</dbReference>
<dbReference type="AlphaFoldDB" id="A0A0D0EAL8"/>
<accession>A0A0D0EAL8</accession>
<sequence length="167" mass="18595">MTTSISTTHTVMTSVPPDYYIQHAPISVHMAKLNTHSFEKIETLDHGKNNWSNWSFAIKLVLNQHLIGGYLMGAIAAPDPLLEPGAFNNWTLNNITIISALCSCIAHEDQHLLKDITNAADAWDTLHQCHKKVGPIAQILLIQEVFAKQYSHGQHFSLTNSELSELV</sequence>
<proteinExistence type="predicted"/>